<keyword evidence="14" id="KW-1185">Reference proteome</keyword>
<feature type="binding site" evidence="8">
    <location>
        <position position="272"/>
    </location>
    <ligand>
        <name>substrate</name>
    </ligand>
</feature>
<keyword evidence="6" id="KW-0961">Cell wall biogenesis/degradation</keyword>
<dbReference type="SUPFAM" id="SSF56601">
    <property type="entry name" value="beta-lactamase/transpeptidase-like"/>
    <property type="match status" value="1"/>
</dbReference>
<dbReference type="PANTHER" id="PTHR21581:SF33">
    <property type="entry name" value="D-ALANYL-D-ALANINE CARBOXYPEPTIDASE DACB"/>
    <property type="match status" value="1"/>
</dbReference>
<dbReference type="GO" id="GO:0009252">
    <property type="term" value="P:peptidoglycan biosynthetic process"/>
    <property type="evidence" value="ECO:0007669"/>
    <property type="project" value="UniProtKB-KW"/>
</dbReference>
<dbReference type="PANTHER" id="PTHR21581">
    <property type="entry name" value="D-ALANYL-D-ALANINE CARBOXYPEPTIDASE"/>
    <property type="match status" value="1"/>
</dbReference>
<organism evidence="13 14">
    <name type="scientific">Dictyobacter arantiisoli</name>
    <dbReference type="NCBI Taxonomy" id="2014874"/>
    <lineage>
        <taxon>Bacteria</taxon>
        <taxon>Bacillati</taxon>
        <taxon>Chloroflexota</taxon>
        <taxon>Ktedonobacteria</taxon>
        <taxon>Ktedonobacterales</taxon>
        <taxon>Dictyobacteraceae</taxon>
        <taxon>Dictyobacter</taxon>
    </lineage>
</organism>
<evidence type="ECO:0000259" key="12">
    <source>
        <dbReference type="Pfam" id="PF00768"/>
    </source>
</evidence>
<feature type="active site" evidence="7">
    <location>
        <position position="165"/>
    </location>
</feature>
<evidence type="ECO:0000256" key="4">
    <source>
        <dbReference type="ARBA" id="ARBA00022960"/>
    </source>
</evidence>
<dbReference type="InterPro" id="IPR012338">
    <property type="entry name" value="Beta-lactam/transpept-like"/>
</dbReference>
<evidence type="ECO:0000256" key="8">
    <source>
        <dbReference type="PIRSR" id="PIRSR618044-2"/>
    </source>
</evidence>
<dbReference type="Pfam" id="PF00768">
    <property type="entry name" value="Peptidase_S11"/>
    <property type="match status" value="1"/>
</dbReference>
<dbReference type="GO" id="GO:0071555">
    <property type="term" value="P:cell wall organization"/>
    <property type="evidence" value="ECO:0007669"/>
    <property type="project" value="UniProtKB-KW"/>
</dbReference>
<evidence type="ECO:0000256" key="5">
    <source>
        <dbReference type="ARBA" id="ARBA00022984"/>
    </source>
</evidence>
<evidence type="ECO:0000256" key="3">
    <source>
        <dbReference type="ARBA" id="ARBA00022801"/>
    </source>
</evidence>
<evidence type="ECO:0000313" key="14">
    <source>
        <dbReference type="Proteomes" id="UP000322530"/>
    </source>
</evidence>
<comment type="caution">
    <text evidence="13">The sequence shown here is derived from an EMBL/GenBank/DDBJ whole genome shotgun (WGS) entry which is preliminary data.</text>
</comment>
<keyword evidence="11" id="KW-1133">Transmembrane helix</keyword>
<evidence type="ECO:0000256" key="10">
    <source>
        <dbReference type="SAM" id="MobiDB-lite"/>
    </source>
</evidence>
<dbReference type="PRINTS" id="PR00725">
    <property type="entry name" value="DADACBPTASE1"/>
</dbReference>
<keyword evidence="11" id="KW-0812">Transmembrane</keyword>
<dbReference type="AlphaFoldDB" id="A0A5A5THW3"/>
<evidence type="ECO:0000256" key="7">
    <source>
        <dbReference type="PIRSR" id="PIRSR618044-1"/>
    </source>
</evidence>
<keyword evidence="4" id="KW-0133">Cell shape</keyword>
<dbReference type="GO" id="GO:0009002">
    <property type="term" value="F:serine-type D-Ala-D-Ala carboxypeptidase activity"/>
    <property type="evidence" value="ECO:0007669"/>
    <property type="project" value="InterPro"/>
</dbReference>
<sequence length="323" mass="33944">MAQRIMLIVVLVFMIVITVLGIIYVPTILANVRSGSGLLTAAATPTPTPEPPTPTPEPPTPTPTVAIPTATPTPTPFVSGTEAYLIDADTGTILYNLNGTQSAPIASTTKIMTAIIAIENANLEQGVTIQQADLDQVPAGASTAGLVAGDYFRLRTLLDALLLRSGTDASIVISRVVAGSTQNFVAMMNNKAQQLGLAHTHYSNPHGFGGADHYSSPADLVTLANYAMRNPTFAGIVGKSSYSVQPTLYTRAYNWSNTNTLISSYPGADGVKTGWTDDAGVCLVFSARRNSHHLIGAELGAKTYDAVFADSTKLLDLGFSKES</sequence>
<dbReference type="InterPro" id="IPR001967">
    <property type="entry name" value="Peptidase_S11_N"/>
</dbReference>
<evidence type="ECO:0000256" key="11">
    <source>
        <dbReference type="SAM" id="Phobius"/>
    </source>
</evidence>
<keyword evidence="5" id="KW-0573">Peptidoglycan synthesis</keyword>
<feature type="active site" description="Proton acceptor" evidence="7">
    <location>
        <position position="110"/>
    </location>
</feature>
<evidence type="ECO:0000256" key="6">
    <source>
        <dbReference type="ARBA" id="ARBA00023316"/>
    </source>
</evidence>
<dbReference type="InterPro" id="IPR018044">
    <property type="entry name" value="Peptidase_S11"/>
</dbReference>
<dbReference type="OrthoDB" id="7252792at2"/>
<feature type="region of interest" description="Disordered" evidence="10">
    <location>
        <begin position="41"/>
        <end position="64"/>
    </location>
</feature>
<keyword evidence="11" id="KW-0472">Membrane</keyword>
<evidence type="ECO:0000256" key="1">
    <source>
        <dbReference type="ARBA" id="ARBA00007164"/>
    </source>
</evidence>
<comment type="similarity">
    <text evidence="1 9">Belongs to the peptidase S11 family.</text>
</comment>
<reference evidence="13 14" key="1">
    <citation type="submission" date="2019-01" db="EMBL/GenBank/DDBJ databases">
        <title>Draft genome sequence of Dictyobacter sp. Uno17.</title>
        <authorList>
            <person name="Wang C.M."/>
            <person name="Zheng Y."/>
            <person name="Sakai Y."/>
            <person name="Abe K."/>
            <person name="Yokota A."/>
            <person name="Yabe S."/>
        </authorList>
    </citation>
    <scope>NUCLEOTIDE SEQUENCE [LARGE SCALE GENOMIC DNA]</scope>
    <source>
        <strain evidence="13 14">Uno17</strain>
    </source>
</reference>
<feature type="domain" description="Peptidase S11 D-alanyl-D-alanine carboxypeptidase A N-terminal" evidence="12">
    <location>
        <begin position="77"/>
        <end position="303"/>
    </location>
</feature>
<dbReference type="GO" id="GO:0008360">
    <property type="term" value="P:regulation of cell shape"/>
    <property type="evidence" value="ECO:0007669"/>
    <property type="project" value="UniProtKB-KW"/>
</dbReference>
<feature type="transmembrane region" description="Helical" evidence="11">
    <location>
        <begin position="7"/>
        <end position="29"/>
    </location>
</feature>
<dbReference type="EMBL" id="BIXY01000083">
    <property type="protein sequence ID" value="GCF10798.1"/>
    <property type="molecule type" value="Genomic_DNA"/>
</dbReference>
<feature type="compositionally biased region" description="Pro residues" evidence="10">
    <location>
        <begin position="46"/>
        <end position="62"/>
    </location>
</feature>
<proteinExistence type="inferred from homology"/>
<dbReference type="Gene3D" id="3.40.710.10">
    <property type="entry name" value="DD-peptidase/beta-lactamase superfamily"/>
    <property type="match status" value="1"/>
</dbReference>
<evidence type="ECO:0000313" key="13">
    <source>
        <dbReference type="EMBL" id="GCF10798.1"/>
    </source>
</evidence>
<keyword evidence="2" id="KW-0732">Signal</keyword>
<accession>A0A5A5THW3</accession>
<dbReference type="Proteomes" id="UP000322530">
    <property type="component" value="Unassembled WGS sequence"/>
</dbReference>
<evidence type="ECO:0000256" key="9">
    <source>
        <dbReference type="RuleBase" id="RU004016"/>
    </source>
</evidence>
<evidence type="ECO:0000256" key="2">
    <source>
        <dbReference type="ARBA" id="ARBA00022729"/>
    </source>
</evidence>
<dbReference type="GO" id="GO:0006508">
    <property type="term" value="P:proteolysis"/>
    <property type="evidence" value="ECO:0007669"/>
    <property type="project" value="InterPro"/>
</dbReference>
<name>A0A5A5THW3_9CHLR</name>
<gene>
    <name evidence="13" type="ORF">KDI_43620</name>
</gene>
<dbReference type="RefSeq" id="WP_149403666.1">
    <property type="nucleotide sequence ID" value="NZ_BIXY01000083.1"/>
</dbReference>
<protein>
    <recommendedName>
        <fullName evidence="12">Peptidase S11 D-alanyl-D-alanine carboxypeptidase A N-terminal domain-containing protein</fullName>
    </recommendedName>
</protein>
<keyword evidence="3" id="KW-0378">Hydrolase</keyword>
<feature type="active site" description="Acyl-ester intermediate" evidence="7">
    <location>
        <position position="107"/>
    </location>
</feature>